<dbReference type="OrthoDB" id="2646875at2759"/>
<keyword evidence="1" id="KW-0862">Zinc</keyword>
<accession>A0A0D0BHZ5</accession>
<name>A0A0D0BHZ5_9AGAM</name>
<dbReference type="PROSITE" id="PS00028">
    <property type="entry name" value="ZINC_FINGER_C2H2_1"/>
    <property type="match status" value="1"/>
</dbReference>
<keyword evidence="1" id="KW-0479">Metal-binding</keyword>
<evidence type="ECO:0000256" key="1">
    <source>
        <dbReference type="PROSITE-ProRule" id="PRU00042"/>
    </source>
</evidence>
<organism evidence="3 4">
    <name type="scientific">Suillus luteus UH-Slu-Lm8-n1</name>
    <dbReference type="NCBI Taxonomy" id="930992"/>
    <lineage>
        <taxon>Eukaryota</taxon>
        <taxon>Fungi</taxon>
        <taxon>Dikarya</taxon>
        <taxon>Basidiomycota</taxon>
        <taxon>Agaricomycotina</taxon>
        <taxon>Agaricomycetes</taxon>
        <taxon>Agaricomycetidae</taxon>
        <taxon>Boletales</taxon>
        <taxon>Suillineae</taxon>
        <taxon>Suillaceae</taxon>
        <taxon>Suillus</taxon>
    </lineage>
</organism>
<dbReference type="EMBL" id="KN835229">
    <property type="protein sequence ID" value="KIK42793.1"/>
    <property type="molecule type" value="Genomic_DNA"/>
</dbReference>
<gene>
    <name evidence="3" type="ORF">CY34DRAFT_804535</name>
</gene>
<dbReference type="PROSITE" id="PS50157">
    <property type="entry name" value="ZINC_FINGER_C2H2_2"/>
    <property type="match status" value="1"/>
</dbReference>
<proteinExistence type="predicted"/>
<sequence>MFLFINQRKCHHPGAGTSPAYEAGNFTNWHSDIWNDSTPGKFVQIYILQVGFVIIQYTLRHSSLQVKLKLYFIMASTNFVHYTGSGGSGSSRTASSNRTHSPEETFLCLWVGPDGLHCDDLIIGCNLSTHLRQVHRVHGADKDRMLCRWRSCNKELNKENLTRHIEETHLGIVHKCTACGAKFSRKDTLNKHKVASQH</sequence>
<evidence type="ECO:0000313" key="3">
    <source>
        <dbReference type="EMBL" id="KIK42793.1"/>
    </source>
</evidence>
<dbReference type="InParanoid" id="A0A0D0BHZ5"/>
<dbReference type="AlphaFoldDB" id="A0A0D0BHZ5"/>
<dbReference type="HOGENOM" id="CLU_1428859_0_0_1"/>
<reference evidence="3 4" key="1">
    <citation type="submission" date="2014-04" db="EMBL/GenBank/DDBJ databases">
        <authorList>
            <consortium name="DOE Joint Genome Institute"/>
            <person name="Kuo A."/>
            <person name="Ruytinx J."/>
            <person name="Rineau F."/>
            <person name="Colpaert J."/>
            <person name="Kohler A."/>
            <person name="Nagy L.G."/>
            <person name="Floudas D."/>
            <person name="Copeland A."/>
            <person name="Barry K.W."/>
            <person name="Cichocki N."/>
            <person name="Veneault-Fourrey C."/>
            <person name="LaButti K."/>
            <person name="Lindquist E.A."/>
            <person name="Lipzen A."/>
            <person name="Lundell T."/>
            <person name="Morin E."/>
            <person name="Murat C."/>
            <person name="Sun H."/>
            <person name="Tunlid A."/>
            <person name="Henrissat B."/>
            <person name="Grigoriev I.V."/>
            <person name="Hibbett D.S."/>
            <person name="Martin F."/>
            <person name="Nordberg H.P."/>
            <person name="Cantor M.N."/>
            <person name="Hua S.X."/>
        </authorList>
    </citation>
    <scope>NUCLEOTIDE SEQUENCE [LARGE SCALE GENOMIC DNA]</scope>
    <source>
        <strain evidence="3 4">UH-Slu-Lm8-n1</strain>
    </source>
</reference>
<keyword evidence="4" id="KW-1185">Reference proteome</keyword>
<dbReference type="GO" id="GO:0008270">
    <property type="term" value="F:zinc ion binding"/>
    <property type="evidence" value="ECO:0007669"/>
    <property type="project" value="UniProtKB-KW"/>
</dbReference>
<protein>
    <recommendedName>
        <fullName evidence="2">C2H2-type domain-containing protein</fullName>
    </recommendedName>
</protein>
<keyword evidence="1" id="KW-0863">Zinc-finger</keyword>
<dbReference type="InterPro" id="IPR013087">
    <property type="entry name" value="Znf_C2H2_type"/>
</dbReference>
<dbReference type="SMART" id="SM00355">
    <property type="entry name" value="ZnF_C2H2"/>
    <property type="match status" value="2"/>
</dbReference>
<evidence type="ECO:0000259" key="2">
    <source>
        <dbReference type="PROSITE" id="PS50157"/>
    </source>
</evidence>
<feature type="domain" description="C2H2-type" evidence="2">
    <location>
        <begin position="174"/>
        <end position="198"/>
    </location>
</feature>
<dbReference type="STRING" id="930992.A0A0D0BHZ5"/>
<dbReference type="Proteomes" id="UP000054485">
    <property type="component" value="Unassembled WGS sequence"/>
</dbReference>
<evidence type="ECO:0000313" key="4">
    <source>
        <dbReference type="Proteomes" id="UP000054485"/>
    </source>
</evidence>
<reference evidence="4" key="2">
    <citation type="submission" date="2015-01" db="EMBL/GenBank/DDBJ databases">
        <title>Evolutionary Origins and Diversification of the Mycorrhizal Mutualists.</title>
        <authorList>
            <consortium name="DOE Joint Genome Institute"/>
            <consortium name="Mycorrhizal Genomics Consortium"/>
            <person name="Kohler A."/>
            <person name="Kuo A."/>
            <person name="Nagy L.G."/>
            <person name="Floudas D."/>
            <person name="Copeland A."/>
            <person name="Barry K.W."/>
            <person name="Cichocki N."/>
            <person name="Veneault-Fourrey C."/>
            <person name="LaButti K."/>
            <person name="Lindquist E.A."/>
            <person name="Lipzen A."/>
            <person name="Lundell T."/>
            <person name="Morin E."/>
            <person name="Murat C."/>
            <person name="Riley R."/>
            <person name="Ohm R."/>
            <person name="Sun H."/>
            <person name="Tunlid A."/>
            <person name="Henrissat B."/>
            <person name="Grigoriev I.V."/>
            <person name="Hibbett D.S."/>
            <person name="Martin F."/>
        </authorList>
    </citation>
    <scope>NUCLEOTIDE SEQUENCE [LARGE SCALE GENOMIC DNA]</scope>
    <source>
        <strain evidence="4">UH-Slu-Lm8-n1</strain>
    </source>
</reference>
<dbReference type="Gene3D" id="3.30.160.60">
    <property type="entry name" value="Classic Zinc Finger"/>
    <property type="match status" value="1"/>
</dbReference>